<evidence type="ECO:0000256" key="1">
    <source>
        <dbReference type="SAM" id="MobiDB-lite"/>
    </source>
</evidence>
<keyword evidence="2" id="KW-0472">Membrane</keyword>
<feature type="compositionally biased region" description="Polar residues" evidence="1">
    <location>
        <begin position="297"/>
        <end position="307"/>
    </location>
</feature>
<protein>
    <submittedName>
        <fullName evidence="3">Uncharacterized protein</fullName>
    </submittedName>
</protein>
<reference evidence="3" key="1">
    <citation type="submission" date="2022-07" db="EMBL/GenBank/DDBJ databases">
        <title>Genome Sequence of Leucocoprinus birnbaumii.</title>
        <authorList>
            <person name="Buettner E."/>
        </authorList>
    </citation>
    <scope>NUCLEOTIDE SEQUENCE</scope>
    <source>
        <strain evidence="3">VT141</strain>
    </source>
</reference>
<accession>A0AAD5W384</accession>
<feature type="compositionally biased region" description="Polar residues" evidence="1">
    <location>
        <begin position="277"/>
        <end position="290"/>
    </location>
</feature>
<dbReference type="EMBL" id="JANIEX010000036">
    <property type="protein sequence ID" value="KAJ3575470.1"/>
    <property type="molecule type" value="Genomic_DNA"/>
</dbReference>
<feature type="transmembrane region" description="Helical" evidence="2">
    <location>
        <begin position="181"/>
        <end position="202"/>
    </location>
</feature>
<comment type="caution">
    <text evidence="3">The sequence shown here is derived from an EMBL/GenBank/DDBJ whole genome shotgun (WGS) entry which is preliminary data.</text>
</comment>
<evidence type="ECO:0000313" key="4">
    <source>
        <dbReference type="Proteomes" id="UP001213000"/>
    </source>
</evidence>
<organism evidence="3 4">
    <name type="scientific">Leucocoprinus birnbaumii</name>
    <dbReference type="NCBI Taxonomy" id="56174"/>
    <lineage>
        <taxon>Eukaryota</taxon>
        <taxon>Fungi</taxon>
        <taxon>Dikarya</taxon>
        <taxon>Basidiomycota</taxon>
        <taxon>Agaricomycotina</taxon>
        <taxon>Agaricomycetes</taxon>
        <taxon>Agaricomycetidae</taxon>
        <taxon>Agaricales</taxon>
        <taxon>Agaricineae</taxon>
        <taxon>Agaricaceae</taxon>
        <taxon>Leucocoprinus</taxon>
    </lineage>
</organism>
<feature type="transmembrane region" description="Helical" evidence="2">
    <location>
        <begin position="223"/>
        <end position="243"/>
    </location>
</feature>
<keyword evidence="2" id="KW-1133">Transmembrane helix</keyword>
<sequence>MINGFRATVLLSFSTDEAYYSTGVYTSAMLFEMFLFGLYVALFGTCLHILLRNKRSMQKLILAGIVTMFLLAAADVVWGILNMHFFILPKQNEGLETRDDDDDDDDDDGRPEIPVKILQYKFLLYITSNIIADALLIYRCYILWNNKKRIIALPCFLLLGGTICGYLFVGMSDDEYPFRSLLSVFLFSTLALNSVVTSLMAGRIWWIAKRTRGLVGPKLAKKYRMAMAIFIESGLIYSIYVILDVVLHALLLDSGLVQVVGLVPTLIIVQTGLANSHPNAPDASTTNNLTTHKDETSTSLGNTNSRGVSGEFNYDLECQRNRDDGVPTARTSPIVIPAPPYRLDSVERYRAGYPASPSSDRTRVGEV</sequence>
<feature type="transmembrane region" description="Helical" evidence="2">
    <location>
        <begin position="117"/>
        <end position="138"/>
    </location>
</feature>
<gene>
    <name evidence="3" type="ORF">NP233_g1078</name>
</gene>
<keyword evidence="4" id="KW-1185">Reference proteome</keyword>
<evidence type="ECO:0000313" key="3">
    <source>
        <dbReference type="EMBL" id="KAJ3575470.1"/>
    </source>
</evidence>
<feature type="transmembrane region" description="Helical" evidence="2">
    <location>
        <begin position="29"/>
        <end position="51"/>
    </location>
</feature>
<dbReference type="Proteomes" id="UP001213000">
    <property type="component" value="Unassembled WGS sequence"/>
</dbReference>
<feature type="transmembrane region" description="Helical" evidence="2">
    <location>
        <begin position="150"/>
        <end position="169"/>
    </location>
</feature>
<name>A0AAD5W384_9AGAR</name>
<keyword evidence="2" id="KW-0812">Transmembrane</keyword>
<proteinExistence type="predicted"/>
<dbReference type="AlphaFoldDB" id="A0AAD5W384"/>
<feature type="region of interest" description="Disordered" evidence="1">
    <location>
        <begin position="277"/>
        <end position="308"/>
    </location>
</feature>
<feature type="transmembrane region" description="Helical" evidence="2">
    <location>
        <begin position="60"/>
        <end position="81"/>
    </location>
</feature>
<evidence type="ECO:0000256" key="2">
    <source>
        <dbReference type="SAM" id="Phobius"/>
    </source>
</evidence>